<feature type="domain" description="NodB homology" evidence="2">
    <location>
        <begin position="58"/>
        <end position="182"/>
    </location>
</feature>
<feature type="signal peptide" evidence="1">
    <location>
        <begin position="1"/>
        <end position="23"/>
    </location>
</feature>
<dbReference type="InterPro" id="IPR052740">
    <property type="entry name" value="CE4"/>
</dbReference>
<dbReference type="PANTHER" id="PTHR45985">
    <property type="match status" value="1"/>
</dbReference>
<dbReference type="Proteomes" id="UP000014254">
    <property type="component" value="Unassembled WGS sequence"/>
</dbReference>
<evidence type="ECO:0000256" key="1">
    <source>
        <dbReference type="SAM" id="SignalP"/>
    </source>
</evidence>
<keyword evidence="4" id="KW-1185">Reference proteome</keyword>
<dbReference type="CDD" id="cd10919">
    <property type="entry name" value="CE4_CDA_like"/>
    <property type="match status" value="1"/>
</dbReference>
<evidence type="ECO:0000313" key="3">
    <source>
        <dbReference type="EMBL" id="EPB86483.1"/>
    </source>
</evidence>
<organism evidence="3 4">
    <name type="scientific">Mucor circinelloides f. circinelloides (strain 1006PhL)</name>
    <name type="common">Mucormycosis agent</name>
    <name type="synonym">Calyptromyces circinelloides</name>
    <dbReference type="NCBI Taxonomy" id="1220926"/>
    <lineage>
        <taxon>Eukaryota</taxon>
        <taxon>Fungi</taxon>
        <taxon>Fungi incertae sedis</taxon>
        <taxon>Mucoromycota</taxon>
        <taxon>Mucoromycotina</taxon>
        <taxon>Mucoromycetes</taxon>
        <taxon>Mucorales</taxon>
        <taxon>Mucorineae</taxon>
        <taxon>Mucoraceae</taxon>
        <taxon>Mucor</taxon>
    </lineage>
</organism>
<dbReference type="eggNOG" id="ENOG502QW08">
    <property type="taxonomic scope" value="Eukaryota"/>
</dbReference>
<dbReference type="VEuPathDB" id="FungiDB:HMPREF1544_06751"/>
<dbReference type="Pfam" id="PF01522">
    <property type="entry name" value="Polysacc_deac_1"/>
    <property type="match status" value="1"/>
</dbReference>
<dbReference type="PANTHER" id="PTHR45985:SF3">
    <property type="entry name" value="CHITIN DEACETYLASE-LIKE 4"/>
    <property type="match status" value="1"/>
</dbReference>
<proteinExistence type="predicted"/>
<dbReference type="PROSITE" id="PS51257">
    <property type="entry name" value="PROKAR_LIPOPROTEIN"/>
    <property type="match status" value="1"/>
</dbReference>
<dbReference type="SUPFAM" id="SSF88713">
    <property type="entry name" value="Glycoside hydrolase/deacetylase"/>
    <property type="match status" value="1"/>
</dbReference>
<gene>
    <name evidence="3" type="ORF">HMPREF1544_06751</name>
</gene>
<feature type="chain" id="PRO_5004509347" description="NodB homology domain-containing protein" evidence="1">
    <location>
        <begin position="24"/>
        <end position="488"/>
    </location>
</feature>
<name>S2JUL5_MUCC1</name>
<dbReference type="OMA" id="MWWSKNA"/>
<keyword evidence="1" id="KW-0732">Signal</keyword>
<dbReference type="GO" id="GO:0016810">
    <property type="term" value="F:hydrolase activity, acting on carbon-nitrogen (but not peptide) bonds"/>
    <property type="evidence" value="ECO:0007669"/>
    <property type="project" value="InterPro"/>
</dbReference>
<dbReference type="AlphaFoldDB" id="S2JUL5"/>
<accession>S2JUL5</accession>
<dbReference type="InterPro" id="IPR002509">
    <property type="entry name" value="NODB_dom"/>
</dbReference>
<reference evidence="4" key="1">
    <citation type="submission" date="2013-05" db="EMBL/GenBank/DDBJ databases">
        <title>The Genome sequence of Mucor circinelloides f. circinelloides 1006PhL.</title>
        <authorList>
            <consortium name="The Broad Institute Genomics Platform"/>
            <person name="Cuomo C."/>
            <person name="Earl A."/>
            <person name="Findley K."/>
            <person name="Lee S.C."/>
            <person name="Walker B."/>
            <person name="Young S."/>
            <person name="Zeng Q."/>
            <person name="Gargeya S."/>
            <person name="Fitzgerald M."/>
            <person name="Haas B."/>
            <person name="Abouelleil A."/>
            <person name="Allen A.W."/>
            <person name="Alvarado L."/>
            <person name="Arachchi H.M."/>
            <person name="Berlin A.M."/>
            <person name="Chapman S.B."/>
            <person name="Gainer-Dewar J."/>
            <person name="Goldberg J."/>
            <person name="Griggs A."/>
            <person name="Gujja S."/>
            <person name="Hansen M."/>
            <person name="Howarth C."/>
            <person name="Imamovic A."/>
            <person name="Ireland A."/>
            <person name="Larimer J."/>
            <person name="McCowan C."/>
            <person name="Murphy C."/>
            <person name="Pearson M."/>
            <person name="Poon T.W."/>
            <person name="Priest M."/>
            <person name="Roberts A."/>
            <person name="Saif S."/>
            <person name="Shea T."/>
            <person name="Sisk P."/>
            <person name="Sykes S."/>
            <person name="Wortman J."/>
            <person name="Nusbaum C."/>
            <person name="Birren B."/>
        </authorList>
    </citation>
    <scope>NUCLEOTIDE SEQUENCE [LARGE SCALE GENOMIC DNA]</scope>
    <source>
        <strain evidence="4">1006PhL</strain>
    </source>
</reference>
<sequence>MKFFGISTAVFAVLSITHQLSQAATTATACDPTTCKLPNCLCPSLSPPNGMNASDVPQFVTITFDDSIQPELLATAKDVLNVKNPNGCAAKASLLYNTGSWYVSMLYTNFALVQQWYAEGNEVADHTFTHVGSPSSQEIAAARAMLNQYGGVPLGKIKGFRAPFLNYTQDTLREIAAQGFQYDTSSSGVVDDCYWPYTLDYGLANDCWNNVCGSELKLPGVWEIPMYAVQDNAGTAQLMDVYLAGSPSDVTAWSNANFDRHYNGNRQPFGIYIHPTHLTNYPGLADTTAQKSAVVSFIQSLQGKPDVWFVTNDQLLQWMQNPVPASQLANQPYMQCTTPNIGKEICNGLENITIASNVVSGSLLNSCNFNTANWATCFNCPSSEPTLENPTPNAAIASTDPNFRHAVPNDCDSLWWDPIAGQCLCSNTTCAYNDTSVPVATNTTVNKVVSSTGNNSQQTNTDKSSAAKVTVTLMGFTLSVGVAAMMAL</sequence>
<protein>
    <recommendedName>
        <fullName evidence="2">NodB homology domain-containing protein</fullName>
    </recommendedName>
</protein>
<dbReference type="Gene3D" id="3.20.20.370">
    <property type="entry name" value="Glycoside hydrolase/deacetylase"/>
    <property type="match status" value="1"/>
</dbReference>
<dbReference type="EMBL" id="KE123988">
    <property type="protein sequence ID" value="EPB86483.1"/>
    <property type="molecule type" value="Genomic_DNA"/>
</dbReference>
<evidence type="ECO:0000259" key="2">
    <source>
        <dbReference type="Pfam" id="PF01522"/>
    </source>
</evidence>
<dbReference type="InterPro" id="IPR011330">
    <property type="entry name" value="Glyco_hydro/deAcase_b/a-brl"/>
</dbReference>
<dbReference type="GO" id="GO:0005975">
    <property type="term" value="P:carbohydrate metabolic process"/>
    <property type="evidence" value="ECO:0007669"/>
    <property type="project" value="InterPro"/>
</dbReference>
<dbReference type="STRING" id="1220926.S2JUL5"/>
<evidence type="ECO:0000313" key="4">
    <source>
        <dbReference type="Proteomes" id="UP000014254"/>
    </source>
</evidence>
<dbReference type="OrthoDB" id="504708at2759"/>
<dbReference type="InParanoid" id="S2JUL5"/>